<feature type="compositionally biased region" description="Basic and acidic residues" evidence="2">
    <location>
        <begin position="288"/>
        <end position="297"/>
    </location>
</feature>
<dbReference type="EMBL" id="BSXT01000424">
    <property type="protein sequence ID" value="GMF27042.1"/>
    <property type="molecule type" value="Genomic_DNA"/>
</dbReference>
<protein>
    <submittedName>
        <fullName evidence="4">Unnamed protein product</fullName>
    </submittedName>
</protein>
<reference evidence="4" key="1">
    <citation type="submission" date="2023-04" db="EMBL/GenBank/DDBJ databases">
        <title>Phytophthora fragariaefolia NBRC 109709.</title>
        <authorList>
            <person name="Ichikawa N."/>
            <person name="Sato H."/>
            <person name="Tonouchi N."/>
        </authorList>
    </citation>
    <scope>NUCLEOTIDE SEQUENCE</scope>
    <source>
        <strain evidence="4">NBRC 109709</strain>
    </source>
</reference>
<evidence type="ECO:0000313" key="5">
    <source>
        <dbReference type="Proteomes" id="UP001165121"/>
    </source>
</evidence>
<dbReference type="Gene3D" id="4.10.60.10">
    <property type="entry name" value="Zinc finger, CCHC-type"/>
    <property type="match status" value="1"/>
</dbReference>
<keyword evidence="1" id="KW-0479">Metal-binding</keyword>
<dbReference type="InterPro" id="IPR001878">
    <property type="entry name" value="Znf_CCHC"/>
</dbReference>
<feature type="region of interest" description="Disordered" evidence="2">
    <location>
        <begin position="256"/>
        <end position="309"/>
    </location>
</feature>
<dbReference type="PROSITE" id="PS00141">
    <property type="entry name" value="ASP_PROTEASE"/>
    <property type="match status" value="1"/>
</dbReference>
<evidence type="ECO:0000259" key="3">
    <source>
        <dbReference type="PROSITE" id="PS50158"/>
    </source>
</evidence>
<gene>
    <name evidence="4" type="ORF">Pfra01_000527400</name>
</gene>
<accession>A0A9W6U893</accession>
<evidence type="ECO:0000256" key="2">
    <source>
        <dbReference type="SAM" id="MobiDB-lite"/>
    </source>
</evidence>
<dbReference type="OrthoDB" id="125575at2759"/>
<dbReference type="InterPro" id="IPR001969">
    <property type="entry name" value="Aspartic_peptidase_AS"/>
</dbReference>
<dbReference type="InterPro" id="IPR036875">
    <property type="entry name" value="Znf_CCHC_sf"/>
</dbReference>
<dbReference type="GO" id="GO:0006508">
    <property type="term" value="P:proteolysis"/>
    <property type="evidence" value="ECO:0007669"/>
    <property type="project" value="InterPro"/>
</dbReference>
<feature type="compositionally biased region" description="Basic and acidic residues" evidence="2">
    <location>
        <begin position="266"/>
        <end position="280"/>
    </location>
</feature>
<dbReference type="Proteomes" id="UP001165121">
    <property type="component" value="Unassembled WGS sequence"/>
</dbReference>
<sequence>MATQVQVFGSGMNAGYLRFYLTRKTPSTLEEAFTVALREDYSVSASQAFDVSRPLVHDPEPEPMEVDAIQSYRGRREPTSPSRQSSTRGSRPMKCFRCGKPGHRAAVCRAPSPMAANATTVNDVAAPKKGRRPVGAGRPTGCVRSDGSLAAEPPPSPPVLHARLSATTAGGDSRLIVLSLHVEGAQRPIRALLDSGATNNFVRAASLPALPADMSIRESGGEMIVNHGPDSVTHAAPEESDGPSCAVCEYATCAGPEQASQDASDVVEHGFPRPDEQRFSEEDDDDVVEHGFSRPDEQWLSPGEDDEVV</sequence>
<evidence type="ECO:0000256" key="1">
    <source>
        <dbReference type="PROSITE-ProRule" id="PRU00047"/>
    </source>
</evidence>
<dbReference type="SUPFAM" id="SSF57756">
    <property type="entry name" value="Retrovirus zinc finger-like domains"/>
    <property type="match status" value="1"/>
</dbReference>
<evidence type="ECO:0000313" key="4">
    <source>
        <dbReference type="EMBL" id="GMF27042.1"/>
    </source>
</evidence>
<feature type="compositionally biased region" description="Polar residues" evidence="2">
    <location>
        <begin position="79"/>
        <end position="89"/>
    </location>
</feature>
<keyword evidence="1" id="KW-0862">Zinc</keyword>
<dbReference type="SMART" id="SM00343">
    <property type="entry name" value="ZnF_C2HC"/>
    <property type="match status" value="1"/>
</dbReference>
<dbReference type="GO" id="GO:0003676">
    <property type="term" value="F:nucleic acid binding"/>
    <property type="evidence" value="ECO:0007669"/>
    <property type="project" value="InterPro"/>
</dbReference>
<feature type="region of interest" description="Disordered" evidence="2">
    <location>
        <begin position="69"/>
        <end position="93"/>
    </location>
</feature>
<feature type="domain" description="CCHC-type" evidence="3">
    <location>
        <begin position="94"/>
        <end position="109"/>
    </location>
</feature>
<dbReference type="PROSITE" id="PS50158">
    <property type="entry name" value="ZF_CCHC"/>
    <property type="match status" value="1"/>
</dbReference>
<keyword evidence="1" id="KW-0863">Zinc-finger</keyword>
<keyword evidence="5" id="KW-1185">Reference proteome</keyword>
<organism evidence="4 5">
    <name type="scientific">Phytophthora fragariaefolia</name>
    <dbReference type="NCBI Taxonomy" id="1490495"/>
    <lineage>
        <taxon>Eukaryota</taxon>
        <taxon>Sar</taxon>
        <taxon>Stramenopiles</taxon>
        <taxon>Oomycota</taxon>
        <taxon>Peronosporomycetes</taxon>
        <taxon>Peronosporales</taxon>
        <taxon>Peronosporaceae</taxon>
        <taxon>Phytophthora</taxon>
    </lineage>
</organism>
<dbReference type="AlphaFoldDB" id="A0A9W6U893"/>
<dbReference type="GO" id="GO:0008270">
    <property type="term" value="F:zinc ion binding"/>
    <property type="evidence" value="ECO:0007669"/>
    <property type="project" value="UniProtKB-KW"/>
</dbReference>
<proteinExistence type="predicted"/>
<name>A0A9W6U893_9STRA</name>
<dbReference type="GO" id="GO:0004190">
    <property type="term" value="F:aspartic-type endopeptidase activity"/>
    <property type="evidence" value="ECO:0007669"/>
    <property type="project" value="InterPro"/>
</dbReference>
<comment type="caution">
    <text evidence="4">The sequence shown here is derived from an EMBL/GenBank/DDBJ whole genome shotgun (WGS) entry which is preliminary data.</text>
</comment>
<dbReference type="Pfam" id="PF00098">
    <property type="entry name" value="zf-CCHC"/>
    <property type="match status" value="1"/>
</dbReference>
<feature type="region of interest" description="Disordered" evidence="2">
    <location>
        <begin position="127"/>
        <end position="156"/>
    </location>
</feature>